<dbReference type="Proteomes" id="UP000216498">
    <property type="component" value="Unassembled WGS sequence"/>
</dbReference>
<evidence type="ECO:0000256" key="5">
    <source>
        <dbReference type="ARBA" id="ARBA00022944"/>
    </source>
</evidence>
<evidence type="ECO:0000313" key="7">
    <source>
        <dbReference type="EMBL" id="OZU89281.1"/>
    </source>
</evidence>
<protein>
    <submittedName>
        <fullName evidence="7">Glycerophosphotransferase</fullName>
    </submittedName>
</protein>
<evidence type="ECO:0000256" key="3">
    <source>
        <dbReference type="ARBA" id="ARBA00022475"/>
    </source>
</evidence>
<organism evidence="7 8">
    <name type="scientific">Virgibacillus indicus</name>
    <dbReference type="NCBI Taxonomy" id="2024554"/>
    <lineage>
        <taxon>Bacteria</taxon>
        <taxon>Bacillati</taxon>
        <taxon>Bacillota</taxon>
        <taxon>Bacilli</taxon>
        <taxon>Bacillales</taxon>
        <taxon>Bacillaceae</taxon>
        <taxon>Virgibacillus</taxon>
    </lineage>
</organism>
<proteinExistence type="inferred from homology"/>
<evidence type="ECO:0000256" key="2">
    <source>
        <dbReference type="ARBA" id="ARBA00010488"/>
    </source>
</evidence>
<keyword evidence="8" id="KW-1185">Reference proteome</keyword>
<dbReference type="InterPro" id="IPR051612">
    <property type="entry name" value="Teichoic_Acid_Biosynth"/>
</dbReference>
<dbReference type="AlphaFoldDB" id="A0A265NBT3"/>
<comment type="subcellular location">
    <subcellularLocation>
        <location evidence="1">Cell membrane</location>
        <topology evidence="1">Peripheral membrane protein</topology>
    </subcellularLocation>
</comment>
<evidence type="ECO:0000256" key="1">
    <source>
        <dbReference type="ARBA" id="ARBA00004202"/>
    </source>
</evidence>
<evidence type="ECO:0000256" key="6">
    <source>
        <dbReference type="ARBA" id="ARBA00023136"/>
    </source>
</evidence>
<dbReference type="PANTHER" id="PTHR37316:SF3">
    <property type="entry name" value="TEICHOIC ACID GLYCEROL-PHOSPHATE TRANSFERASE"/>
    <property type="match status" value="1"/>
</dbReference>
<comment type="similarity">
    <text evidence="2">Belongs to the CDP-glycerol glycerophosphotransferase family.</text>
</comment>
<reference evidence="7 8" key="1">
    <citation type="submission" date="2017-08" db="EMBL/GenBank/DDBJ databases">
        <title>Virgibacillus indicus sp. nov. and Virgibacillus profoundi sp. nov, two moderately halophilic bacteria isolated from marine sediment by using the Microfluidic Streak Plate.</title>
        <authorList>
            <person name="Xu B."/>
            <person name="Hu B."/>
            <person name="Wang J."/>
            <person name="Zhu Y."/>
            <person name="Huang L."/>
            <person name="Du W."/>
            <person name="Huang Y."/>
        </authorList>
    </citation>
    <scope>NUCLEOTIDE SEQUENCE [LARGE SCALE GENOMIC DNA]</scope>
    <source>
        <strain evidence="7 8">IO3-P2-C2</strain>
    </source>
</reference>
<dbReference type="PANTHER" id="PTHR37316">
    <property type="entry name" value="TEICHOIC ACID GLYCEROL-PHOSPHATE PRIMASE"/>
    <property type="match status" value="1"/>
</dbReference>
<dbReference type="GO" id="GO:0019350">
    <property type="term" value="P:teichoic acid biosynthetic process"/>
    <property type="evidence" value="ECO:0007669"/>
    <property type="project" value="UniProtKB-KW"/>
</dbReference>
<dbReference type="SUPFAM" id="SSF53756">
    <property type="entry name" value="UDP-Glycosyltransferase/glycogen phosphorylase"/>
    <property type="match status" value="1"/>
</dbReference>
<keyword evidence="6" id="KW-0472">Membrane</keyword>
<dbReference type="OrthoDB" id="9811865at2"/>
<dbReference type="InterPro" id="IPR043149">
    <property type="entry name" value="TagF_N"/>
</dbReference>
<keyword evidence="5" id="KW-0777">Teichoic acid biosynthesis</keyword>
<dbReference type="EMBL" id="NPMS01000002">
    <property type="protein sequence ID" value="OZU89281.1"/>
    <property type="molecule type" value="Genomic_DNA"/>
</dbReference>
<dbReference type="GO" id="GO:0005886">
    <property type="term" value="C:plasma membrane"/>
    <property type="evidence" value="ECO:0007669"/>
    <property type="project" value="UniProtKB-SubCell"/>
</dbReference>
<sequence>MAHMKRFAALLIISICNLLPLKKNKIFLFSYYGSSYGCSPKYITDYLLKEYSKGEFDIVWAFNDPKSEVYPNSIRKVKTMSLKYFYELCTSKVVITNYRTTDLFVKRKNQYYIQTWHSSLRLKQIEKDAEDVLPADYVQMAKRDSLKCDLLVSGCKYSTDIFRRSFWYDGEIFEHGTPRNDLLFRSDWQTRKAVKRRVEIPDEPRVLLYAPTFRKDNDLRVYDLNFSLLSEGLKNRFGGDWIILVKLHPHLMNKSDQLIYGSNVMDVTGYDDIQELLLIADVLISDYSSLMFDFSITKRPCFLYVPDIKEYTNQDRKLYFDLDELPFISAESNEILLDKVEQFDNRSYQENLTEFLTRVGSYEEGKAAEHVTRRLQEICFGKKRSELDEAV</sequence>
<dbReference type="GO" id="GO:0047355">
    <property type="term" value="F:CDP-glycerol glycerophosphotransferase activity"/>
    <property type="evidence" value="ECO:0007669"/>
    <property type="project" value="InterPro"/>
</dbReference>
<accession>A0A265NBT3</accession>
<evidence type="ECO:0000256" key="4">
    <source>
        <dbReference type="ARBA" id="ARBA00022679"/>
    </source>
</evidence>
<comment type="caution">
    <text evidence="7">The sequence shown here is derived from an EMBL/GenBank/DDBJ whole genome shotgun (WGS) entry which is preliminary data.</text>
</comment>
<dbReference type="Gene3D" id="3.40.50.11820">
    <property type="match status" value="1"/>
</dbReference>
<evidence type="ECO:0000313" key="8">
    <source>
        <dbReference type="Proteomes" id="UP000216498"/>
    </source>
</evidence>
<dbReference type="InterPro" id="IPR007554">
    <property type="entry name" value="Glycerophosphate_synth"/>
</dbReference>
<name>A0A265NBT3_9BACI</name>
<dbReference type="RefSeq" id="WP_094884625.1">
    <property type="nucleotide sequence ID" value="NZ_NPMS01000002.1"/>
</dbReference>
<dbReference type="Gene3D" id="3.40.50.12580">
    <property type="match status" value="1"/>
</dbReference>
<gene>
    <name evidence="7" type="ORF">CIL03_06065</name>
</gene>
<keyword evidence="4 7" id="KW-0808">Transferase</keyword>
<dbReference type="Pfam" id="PF04464">
    <property type="entry name" value="Glyphos_transf"/>
    <property type="match status" value="1"/>
</dbReference>
<dbReference type="InterPro" id="IPR043148">
    <property type="entry name" value="TagF_C"/>
</dbReference>
<keyword evidence="3" id="KW-1003">Cell membrane</keyword>